<organism evidence="3 4">
    <name type="scientific">Pseudobacteriovorax antillogorgiicola</name>
    <dbReference type="NCBI Taxonomy" id="1513793"/>
    <lineage>
        <taxon>Bacteria</taxon>
        <taxon>Pseudomonadati</taxon>
        <taxon>Bdellovibrionota</taxon>
        <taxon>Oligoflexia</taxon>
        <taxon>Oligoflexales</taxon>
        <taxon>Pseudobacteriovoracaceae</taxon>
        <taxon>Pseudobacteriovorax</taxon>
    </lineage>
</organism>
<accession>A0A1Y6CIV9</accession>
<dbReference type="Gene3D" id="3.60.15.10">
    <property type="entry name" value="Ribonuclease Z/Hydroxyacylglutathione hydrolase-like"/>
    <property type="match status" value="1"/>
</dbReference>
<name>A0A1Y6CIV9_9BACT</name>
<dbReference type="InterPro" id="IPR050114">
    <property type="entry name" value="UPF0173_UPF0282_UlaG_hydrolase"/>
</dbReference>
<feature type="chain" id="PRO_5012802906" evidence="1">
    <location>
        <begin position="25"/>
        <end position="315"/>
    </location>
</feature>
<dbReference type="RefSeq" id="WP_159455533.1">
    <property type="nucleotide sequence ID" value="NZ_FWZT01000018.1"/>
</dbReference>
<feature type="signal peptide" evidence="1">
    <location>
        <begin position="1"/>
        <end position="24"/>
    </location>
</feature>
<evidence type="ECO:0000313" key="3">
    <source>
        <dbReference type="EMBL" id="SMF57121.1"/>
    </source>
</evidence>
<reference evidence="4" key="1">
    <citation type="submission" date="2017-04" db="EMBL/GenBank/DDBJ databases">
        <authorList>
            <person name="Varghese N."/>
            <person name="Submissions S."/>
        </authorList>
    </citation>
    <scope>NUCLEOTIDE SEQUENCE [LARGE SCALE GENOMIC DNA]</scope>
    <source>
        <strain evidence="4">RKEM611</strain>
    </source>
</reference>
<dbReference type="Pfam" id="PF12706">
    <property type="entry name" value="Lactamase_B_2"/>
    <property type="match status" value="1"/>
</dbReference>
<keyword evidence="4" id="KW-1185">Reference proteome</keyword>
<dbReference type="PANTHER" id="PTHR43546">
    <property type="entry name" value="UPF0173 METAL-DEPENDENT HYDROLASE MJ1163-RELATED"/>
    <property type="match status" value="1"/>
</dbReference>
<gene>
    <name evidence="3" type="ORF">SAMN06296036_11896</name>
</gene>
<dbReference type="AlphaFoldDB" id="A0A1Y6CIV9"/>
<dbReference type="PANTHER" id="PTHR43546:SF3">
    <property type="entry name" value="UPF0173 METAL-DEPENDENT HYDROLASE MJ1163"/>
    <property type="match status" value="1"/>
</dbReference>
<dbReference type="Proteomes" id="UP000192907">
    <property type="component" value="Unassembled WGS sequence"/>
</dbReference>
<protein>
    <submittedName>
        <fullName evidence="3">L-ascorbate metabolism protein UlaG, beta-lactamase superfamily</fullName>
    </submittedName>
</protein>
<dbReference type="InterPro" id="IPR001279">
    <property type="entry name" value="Metallo-B-lactamas"/>
</dbReference>
<evidence type="ECO:0000256" key="1">
    <source>
        <dbReference type="SAM" id="SignalP"/>
    </source>
</evidence>
<dbReference type="STRING" id="1513793.SAMN06296036_11896"/>
<evidence type="ECO:0000259" key="2">
    <source>
        <dbReference type="Pfam" id="PF12706"/>
    </source>
</evidence>
<sequence length="315" mass="35370">MGRRCISKNTVIKLVKTISVAAVAATLLTTVSNASQAMKIHWFGTSNIVIDDGENAIAFDPFFSRPGLWDLFSLSTLKPDPEVIEHWLSKSPISKIKGVFVSHSHYDHILDLVPLAKKFSSQVFVDDNGRTIAMFQGYQENLIKIQKVNEIYSVGKFSVEVLRSGHAPHLWGKVFMSGKIKSPFPREASFLDYKNQDCFSYLIRHPQLTILFAPSSFEDVERKNVTVDLIIQGIAARKSSESLLKNLVIPYRPKAVMPVHHDNFFRRLDAGQEVPSGVALDEFIQTTKQLAPEVVVIQPQYGKPIEIGALNKLRH</sequence>
<feature type="domain" description="Metallo-beta-lactamase" evidence="2">
    <location>
        <begin position="60"/>
        <end position="216"/>
    </location>
</feature>
<dbReference type="SUPFAM" id="SSF56281">
    <property type="entry name" value="Metallo-hydrolase/oxidoreductase"/>
    <property type="match status" value="1"/>
</dbReference>
<evidence type="ECO:0000313" key="4">
    <source>
        <dbReference type="Proteomes" id="UP000192907"/>
    </source>
</evidence>
<proteinExistence type="predicted"/>
<dbReference type="EMBL" id="FWZT01000018">
    <property type="protein sequence ID" value="SMF57121.1"/>
    <property type="molecule type" value="Genomic_DNA"/>
</dbReference>
<dbReference type="InterPro" id="IPR036866">
    <property type="entry name" value="RibonucZ/Hydroxyglut_hydro"/>
</dbReference>
<keyword evidence="1" id="KW-0732">Signal</keyword>